<protein>
    <submittedName>
        <fullName evidence="1">Uncharacterized protein</fullName>
    </submittedName>
</protein>
<comment type="caution">
    <text evidence="1">The sequence shown here is derived from an EMBL/GenBank/DDBJ whole genome shotgun (WGS) entry which is preliminary data.</text>
</comment>
<keyword evidence="2" id="KW-1185">Reference proteome</keyword>
<sequence length="823" mass="93344">MAENWHGQLTERLQSSLRRRAYESIQVLILYWKDGPRKRNFLELITRSLREIGAAANEQHASSLLIIHYGGHCDADDDRHAVPKQEKRSVWAAHPDGEPVLNWYMIQDQFDHIKTSDTDILLLLDCCFAAQAGRARNTSHGQLDIMAASAMGMKTPEPGDTSFTSILLREIRHTMENGGPVDMAYLHGQMCNRKVELWATPIYMTLKKGKGSIQLHRLSRATTLASTRVQDSTPETTFIHLLVKVEEELDSYKLDEFSQWLGTDTPPAVSKLVCQTTSRISNAVKDIGQSDKIIFKDLDPPSKDEILRAWDQVVDLVELFQVQQHGKHLSEQGIREKRLRASEFVRELDLRNNVVLGALERNILYATSMDNQANLEEAIHDDTVNDLGMAEQFQLRQIIPAPQTGTSKDVKEDLMQAPLASLNIITEYKAYDQYMDKAELPGLTKRVELLANLLGSSKSPDFRTLKCLRWDHQPLENKYTLQFEVPKMYQSHHFEYKTLHSIIKKMKATARPTLDERFRVAFLLATALQKWHSVGWLHQVISSHNIIFFKVDGQERFDYKNPFLHGFEFARPDFDPSIGRALEDDASNIYRHPNRQGPSRRGHRKIHDIYSLGVVMLEIGLWQIASDMIDPRSRPSIKPPDVQNILQTASSNRLPHYIGESYTLAVDACLLSSLGVDIDDERGSYLARAFEHQVINRLRIRRDLSNHSRQKAMSRLGQGSGGLEPTVGCWGSPAGVGIDTYALFPLAQSPIVCLRQSFSKFVYHSLLYPSLSKTAVTEALVLNSPNALDVISLGRSKHLYVAYQLFLVHLKIANKVFNATPEP</sequence>
<evidence type="ECO:0000313" key="2">
    <source>
        <dbReference type="Proteomes" id="UP001143856"/>
    </source>
</evidence>
<gene>
    <name evidence="1" type="ORF">NUW58_g2932</name>
</gene>
<organism evidence="1 2">
    <name type="scientific">Xylaria curta</name>
    <dbReference type="NCBI Taxonomy" id="42375"/>
    <lineage>
        <taxon>Eukaryota</taxon>
        <taxon>Fungi</taxon>
        <taxon>Dikarya</taxon>
        <taxon>Ascomycota</taxon>
        <taxon>Pezizomycotina</taxon>
        <taxon>Sordariomycetes</taxon>
        <taxon>Xylariomycetidae</taxon>
        <taxon>Xylariales</taxon>
        <taxon>Xylariaceae</taxon>
        <taxon>Xylaria</taxon>
    </lineage>
</organism>
<proteinExistence type="predicted"/>
<name>A0ACC1PD83_9PEZI</name>
<evidence type="ECO:0000313" key="1">
    <source>
        <dbReference type="EMBL" id="KAJ2990468.1"/>
    </source>
</evidence>
<accession>A0ACC1PD83</accession>
<dbReference type="EMBL" id="JAPDGR010000415">
    <property type="protein sequence ID" value="KAJ2990468.1"/>
    <property type="molecule type" value="Genomic_DNA"/>
</dbReference>
<dbReference type="Proteomes" id="UP001143856">
    <property type="component" value="Unassembled WGS sequence"/>
</dbReference>
<reference evidence="1" key="1">
    <citation type="submission" date="2022-10" db="EMBL/GenBank/DDBJ databases">
        <title>Genome Sequence of Xylaria curta.</title>
        <authorList>
            <person name="Buettner E."/>
        </authorList>
    </citation>
    <scope>NUCLEOTIDE SEQUENCE</scope>
    <source>
        <strain evidence="1">Babe10</strain>
    </source>
</reference>